<reference evidence="1" key="1">
    <citation type="submission" date="2016-11" db="UniProtKB">
        <authorList>
            <consortium name="WormBaseParasite"/>
        </authorList>
    </citation>
    <scope>IDENTIFICATION</scope>
    <source>
        <strain evidence="1">pt0022</strain>
    </source>
</reference>
<protein>
    <submittedName>
        <fullName evidence="1">Uncharacterized protein</fullName>
    </submittedName>
</protein>
<evidence type="ECO:0000313" key="1">
    <source>
        <dbReference type="WBParaSite" id="maker-PairedContig_262-snap-gene-8.30-mRNA-1"/>
    </source>
</evidence>
<dbReference type="STRING" id="6293.A0A1I8EJT3"/>
<dbReference type="WBParaSite" id="maker-PairedContig_262-snap-gene-8.30-mRNA-1">
    <property type="protein sequence ID" value="maker-PairedContig_262-snap-gene-8.30-mRNA-1"/>
    <property type="gene ID" value="maker-PairedContig_262-snap-gene-8.30"/>
</dbReference>
<proteinExistence type="predicted"/>
<dbReference type="AlphaFoldDB" id="A0A1I8EJT3"/>
<accession>A0A1I8EJT3</accession>
<organism evidence="1">
    <name type="scientific">Wuchereria bancrofti</name>
    <dbReference type="NCBI Taxonomy" id="6293"/>
    <lineage>
        <taxon>Eukaryota</taxon>
        <taxon>Metazoa</taxon>
        <taxon>Ecdysozoa</taxon>
        <taxon>Nematoda</taxon>
        <taxon>Chromadorea</taxon>
        <taxon>Rhabditida</taxon>
        <taxon>Spirurina</taxon>
        <taxon>Spiruromorpha</taxon>
        <taxon>Filarioidea</taxon>
        <taxon>Onchocercidae</taxon>
        <taxon>Wuchereria</taxon>
    </lineage>
</organism>
<name>A0A1I8EJT3_WUCBA</name>
<sequence>MDALTESPGQYRPLSCKYDTIDRRYKFFKAKSAACLQMHYPLLKDEMGRHICQVVSFHRQSLFVFWKSFLKKSFKKQAPITHSGNTYYNKRFAG</sequence>